<comment type="caution">
    <text evidence="12">The sequence shown here is derived from an EMBL/GenBank/DDBJ whole genome shotgun (WGS) entry which is preliminary data.</text>
</comment>
<dbReference type="EC" id="3.6.3.-" evidence="12"/>
<evidence type="ECO:0000256" key="1">
    <source>
        <dbReference type="ARBA" id="ARBA00004141"/>
    </source>
</evidence>
<dbReference type="Pfam" id="PF02361">
    <property type="entry name" value="CbiQ"/>
    <property type="match status" value="1"/>
</dbReference>
<dbReference type="InterPro" id="IPR027417">
    <property type="entry name" value="P-loop_NTPase"/>
</dbReference>
<dbReference type="GO" id="GO:0043190">
    <property type="term" value="C:ATP-binding cassette (ABC) transporter complex"/>
    <property type="evidence" value="ECO:0007669"/>
    <property type="project" value="TreeGrafter"/>
</dbReference>
<feature type="domain" description="ABC transporter" evidence="11">
    <location>
        <begin position="308"/>
        <end position="554"/>
    </location>
</feature>
<keyword evidence="12" id="KW-0378">Hydrolase</keyword>
<evidence type="ECO:0000256" key="2">
    <source>
        <dbReference type="ARBA" id="ARBA00005417"/>
    </source>
</evidence>
<dbReference type="PROSITE" id="PS00211">
    <property type="entry name" value="ABC_TRANSPORTER_1"/>
    <property type="match status" value="2"/>
</dbReference>
<sequence length="807" mass="83175">MRPTHSADVTVPPPRTRVGGALVDIQDLIWRPFGRRTPILDGLTLRIEPGTRVLLAGPSGCGKSTLLRAIAGVLTTTESGELAGSVTVDGAGFGGVVSQSSDLNGPHSRGEGANVGLLVQDPADAAVAGRVGRDVAFGLENIGVGRADIWQRVRRTLDAVGFPYGPHHPVEALSGGQAQCLALAGVLVLEPGLVLLDEPSAMLDPVAAAAVREAIWGAVGASGATVILVEHELDAWLPQIDRVIVLRPDGAIGRDGTVAETLLADAEALADQGVWVPAARAPRPLAVPAELCAPVGAPTPTGGAVMSARGVGVLRTTREGLGGREPTSAIRTLWGVDAEARAGEILAVVGPSGAGKSTLTALLAGLEAPFSGAVVAGECVRAGLGEDPSTWGSTQLARRVGWVPQQAELAVVGRTVRDDVLSTSRRLGIEQPEPRVDALLEVLGLTASAGVDPHHLSGGQMRRLALAGAVAHGPSLLVLDEPTVGQDRQTWAAVAGVIVAARDAGTAVVVATHDPLLIALADRCIRLEQGRIVGGTRADGRDLSNEPMPWEDRSSSAGPLRSTTATPRAAFRPLAARAGPLALLGASALLLAGGLTVSTLPQGLIGVAAELLLAPLVIGWRGHGIRRVLPGLLAVASVGFSTWLLSEGQSPVIAAIAALRIAFFVLPGVLLVRFIDPFALGDHLAQRLRLPGRPVVAAVAALQRFESLAEQWEQLRRTRRVRGLAAGRSPVAKARGLVTLTFALLVQSLRQAGRMAVGMEARGFSSALALGVRRTWAEGAPWLLADTVLLALAAGVAAIPLVLAITR</sequence>
<dbReference type="GO" id="GO:0016887">
    <property type="term" value="F:ATP hydrolysis activity"/>
    <property type="evidence" value="ECO:0007669"/>
    <property type="project" value="InterPro"/>
</dbReference>
<evidence type="ECO:0000256" key="7">
    <source>
        <dbReference type="ARBA" id="ARBA00022989"/>
    </source>
</evidence>
<keyword evidence="8 10" id="KW-0472">Membrane</keyword>
<dbReference type="CDD" id="cd16914">
    <property type="entry name" value="EcfT"/>
    <property type="match status" value="1"/>
</dbReference>
<dbReference type="InterPro" id="IPR015856">
    <property type="entry name" value="ABC_transpr_CbiO/EcfA_su"/>
</dbReference>
<evidence type="ECO:0000259" key="11">
    <source>
        <dbReference type="PROSITE" id="PS50893"/>
    </source>
</evidence>
<dbReference type="PANTHER" id="PTHR43553">
    <property type="entry name" value="HEAVY METAL TRANSPORTER"/>
    <property type="match status" value="1"/>
</dbReference>
<feature type="transmembrane region" description="Helical" evidence="10">
    <location>
        <begin position="652"/>
        <end position="672"/>
    </location>
</feature>
<dbReference type="InterPro" id="IPR003593">
    <property type="entry name" value="AAA+_ATPase"/>
</dbReference>
<dbReference type="InterPro" id="IPR003339">
    <property type="entry name" value="ABC/ECF_trnsptr_transmembrane"/>
</dbReference>
<dbReference type="SMART" id="SM00382">
    <property type="entry name" value="AAA"/>
    <property type="match status" value="2"/>
</dbReference>
<feature type="domain" description="ABC transporter" evidence="11">
    <location>
        <begin position="23"/>
        <end position="274"/>
    </location>
</feature>
<dbReference type="InterPro" id="IPR003439">
    <property type="entry name" value="ABC_transporter-like_ATP-bd"/>
</dbReference>
<comment type="similarity">
    <text evidence="2">Belongs to the ABC transporter superfamily.</text>
</comment>
<feature type="compositionally biased region" description="Basic and acidic residues" evidence="9">
    <location>
        <begin position="538"/>
        <end position="554"/>
    </location>
</feature>
<evidence type="ECO:0000313" key="12">
    <source>
        <dbReference type="EMBL" id="NYI42224.1"/>
    </source>
</evidence>
<accession>A0A7Z0CIR7</accession>
<feature type="transmembrane region" description="Helical" evidence="10">
    <location>
        <begin position="603"/>
        <end position="621"/>
    </location>
</feature>
<dbReference type="GO" id="GO:0042626">
    <property type="term" value="F:ATPase-coupled transmembrane transporter activity"/>
    <property type="evidence" value="ECO:0007669"/>
    <property type="project" value="TreeGrafter"/>
</dbReference>
<dbReference type="Gene3D" id="3.40.50.300">
    <property type="entry name" value="P-loop containing nucleotide triphosphate hydrolases"/>
    <property type="match status" value="2"/>
</dbReference>
<evidence type="ECO:0000256" key="4">
    <source>
        <dbReference type="ARBA" id="ARBA00022692"/>
    </source>
</evidence>
<evidence type="ECO:0000256" key="6">
    <source>
        <dbReference type="ARBA" id="ARBA00022840"/>
    </source>
</evidence>
<dbReference type="RefSeq" id="WP_062074089.1">
    <property type="nucleotide sequence ID" value="NZ_BBRC01000002.1"/>
</dbReference>
<feature type="transmembrane region" description="Helical" evidence="10">
    <location>
        <begin position="628"/>
        <end position="646"/>
    </location>
</feature>
<feature type="transmembrane region" description="Helical" evidence="10">
    <location>
        <begin position="578"/>
        <end position="597"/>
    </location>
</feature>
<dbReference type="Pfam" id="PF00005">
    <property type="entry name" value="ABC_tran"/>
    <property type="match status" value="2"/>
</dbReference>
<dbReference type="GO" id="GO:0005524">
    <property type="term" value="F:ATP binding"/>
    <property type="evidence" value="ECO:0007669"/>
    <property type="project" value="UniProtKB-KW"/>
</dbReference>
<evidence type="ECO:0000313" key="13">
    <source>
        <dbReference type="Proteomes" id="UP000547973"/>
    </source>
</evidence>
<reference evidence="12 13" key="1">
    <citation type="submission" date="2020-07" db="EMBL/GenBank/DDBJ databases">
        <title>Sequencing the genomes of 1000 actinobacteria strains.</title>
        <authorList>
            <person name="Klenk H.-P."/>
        </authorList>
    </citation>
    <scope>NUCLEOTIDE SEQUENCE [LARGE SCALE GENOMIC DNA]</scope>
    <source>
        <strain evidence="12 13">DSM 19970</strain>
    </source>
</reference>
<dbReference type="Proteomes" id="UP000547973">
    <property type="component" value="Unassembled WGS sequence"/>
</dbReference>
<gene>
    <name evidence="12" type="ORF">BKA03_002343</name>
</gene>
<dbReference type="PANTHER" id="PTHR43553:SF24">
    <property type="entry name" value="ENERGY-COUPLING FACTOR TRANSPORTER ATP-BINDING PROTEIN ECFA1"/>
    <property type="match status" value="1"/>
</dbReference>
<organism evidence="12 13">
    <name type="scientific">Demequina lutea</name>
    <dbReference type="NCBI Taxonomy" id="431489"/>
    <lineage>
        <taxon>Bacteria</taxon>
        <taxon>Bacillati</taxon>
        <taxon>Actinomycetota</taxon>
        <taxon>Actinomycetes</taxon>
        <taxon>Micrococcales</taxon>
        <taxon>Demequinaceae</taxon>
        <taxon>Demequina</taxon>
    </lineage>
</organism>
<dbReference type="OrthoDB" id="501320at2"/>
<name>A0A7Z0CIR7_9MICO</name>
<dbReference type="InterPro" id="IPR050095">
    <property type="entry name" value="ECF_ABC_transporter_ATP-bd"/>
</dbReference>
<keyword evidence="5" id="KW-0547">Nucleotide-binding</keyword>
<dbReference type="InterPro" id="IPR017871">
    <property type="entry name" value="ABC_transporter-like_CS"/>
</dbReference>
<keyword evidence="4 10" id="KW-0812">Transmembrane</keyword>
<feature type="region of interest" description="Disordered" evidence="9">
    <location>
        <begin position="537"/>
        <end position="563"/>
    </location>
</feature>
<keyword evidence="13" id="KW-1185">Reference proteome</keyword>
<dbReference type="SUPFAM" id="SSF52540">
    <property type="entry name" value="P-loop containing nucleoside triphosphate hydrolases"/>
    <property type="match status" value="2"/>
</dbReference>
<evidence type="ECO:0000256" key="5">
    <source>
        <dbReference type="ARBA" id="ARBA00022741"/>
    </source>
</evidence>
<dbReference type="AlphaFoldDB" id="A0A7Z0CIR7"/>
<evidence type="ECO:0000256" key="10">
    <source>
        <dbReference type="SAM" id="Phobius"/>
    </source>
</evidence>
<evidence type="ECO:0000256" key="8">
    <source>
        <dbReference type="ARBA" id="ARBA00023136"/>
    </source>
</evidence>
<protein>
    <submittedName>
        <fullName evidence="12">Energy-coupling factor transport system ATP-binding protein</fullName>
        <ecNumber evidence="12">3.6.3.-</ecNumber>
    </submittedName>
</protein>
<keyword evidence="7 10" id="KW-1133">Transmembrane helix</keyword>
<keyword evidence="6 12" id="KW-0067">ATP-binding</keyword>
<evidence type="ECO:0000256" key="9">
    <source>
        <dbReference type="SAM" id="MobiDB-lite"/>
    </source>
</evidence>
<comment type="subcellular location">
    <subcellularLocation>
        <location evidence="1">Membrane</location>
        <topology evidence="1">Multi-pass membrane protein</topology>
    </subcellularLocation>
</comment>
<proteinExistence type="inferred from homology"/>
<feature type="transmembrane region" description="Helical" evidence="10">
    <location>
        <begin position="783"/>
        <end position="805"/>
    </location>
</feature>
<evidence type="ECO:0000256" key="3">
    <source>
        <dbReference type="ARBA" id="ARBA00022448"/>
    </source>
</evidence>
<dbReference type="CDD" id="cd03225">
    <property type="entry name" value="ABC_cobalt_CbiO_domain1"/>
    <property type="match status" value="2"/>
</dbReference>
<dbReference type="PROSITE" id="PS50893">
    <property type="entry name" value="ABC_TRANSPORTER_2"/>
    <property type="match status" value="2"/>
</dbReference>
<dbReference type="EMBL" id="JACBZO010000001">
    <property type="protein sequence ID" value="NYI42224.1"/>
    <property type="molecule type" value="Genomic_DNA"/>
</dbReference>
<keyword evidence="3" id="KW-0813">Transport</keyword>